<evidence type="ECO:0000259" key="13">
    <source>
        <dbReference type="PROSITE" id="PS50893"/>
    </source>
</evidence>
<dbReference type="GO" id="GO:0016020">
    <property type="term" value="C:membrane"/>
    <property type="evidence" value="ECO:0007669"/>
    <property type="project" value="InterPro"/>
</dbReference>
<dbReference type="PROSITE" id="PS00211">
    <property type="entry name" value="ABC_TRANSPORTER_1"/>
    <property type="match status" value="2"/>
</dbReference>
<dbReference type="GO" id="GO:0140359">
    <property type="term" value="F:ABC-type transporter activity"/>
    <property type="evidence" value="ECO:0007669"/>
    <property type="project" value="InterPro"/>
</dbReference>
<keyword evidence="8 12" id="KW-1133">Transmembrane helix</keyword>
<protein>
    <submittedName>
        <fullName evidence="15">Multidrug resistance-associated protein 9</fullName>
    </submittedName>
</protein>
<evidence type="ECO:0000313" key="16">
    <source>
        <dbReference type="Proteomes" id="UP000192578"/>
    </source>
</evidence>
<gene>
    <name evidence="15" type="ORF">BV898_02470</name>
</gene>
<evidence type="ECO:0000256" key="2">
    <source>
        <dbReference type="ARBA" id="ARBA00009726"/>
    </source>
</evidence>
<keyword evidence="4 12" id="KW-0812">Transmembrane</keyword>
<feature type="transmembrane region" description="Helical" evidence="12">
    <location>
        <begin position="271"/>
        <end position="296"/>
    </location>
</feature>
<feature type="transmembrane region" description="Helical" evidence="12">
    <location>
        <begin position="852"/>
        <end position="870"/>
    </location>
</feature>
<dbReference type="GO" id="GO:0012505">
    <property type="term" value="C:endomembrane system"/>
    <property type="evidence" value="ECO:0007669"/>
    <property type="project" value="UniProtKB-SubCell"/>
</dbReference>
<dbReference type="InterPro" id="IPR011527">
    <property type="entry name" value="ABC1_TM_dom"/>
</dbReference>
<keyword evidence="7" id="KW-0067">ATP-binding</keyword>
<comment type="caution">
    <text evidence="15">The sequence shown here is derived from an EMBL/GenBank/DDBJ whole genome shotgun (WGS) entry which is preliminary data.</text>
</comment>
<feature type="transmembrane region" description="Helical" evidence="12">
    <location>
        <begin position="374"/>
        <end position="391"/>
    </location>
</feature>
<evidence type="ECO:0000256" key="11">
    <source>
        <dbReference type="SAM" id="MobiDB-lite"/>
    </source>
</evidence>
<dbReference type="PANTHER" id="PTHR24223">
    <property type="entry name" value="ATP-BINDING CASSETTE SUB-FAMILY C"/>
    <property type="match status" value="1"/>
</dbReference>
<keyword evidence="5" id="KW-0677">Repeat</keyword>
<dbReference type="InterPro" id="IPR003439">
    <property type="entry name" value="ABC_transporter-like_ATP-bd"/>
</dbReference>
<dbReference type="InterPro" id="IPR036640">
    <property type="entry name" value="ABC1_TM_sf"/>
</dbReference>
<dbReference type="InterPro" id="IPR050173">
    <property type="entry name" value="ABC_transporter_C-like"/>
</dbReference>
<dbReference type="GO" id="GO:0005524">
    <property type="term" value="F:ATP binding"/>
    <property type="evidence" value="ECO:0007669"/>
    <property type="project" value="UniProtKB-KW"/>
</dbReference>
<dbReference type="OrthoDB" id="6500128at2759"/>
<feature type="transmembrane region" description="Helical" evidence="12">
    <location>
        <begin position="916"/>
        <end position="936"/>
    </location>
</feature>
<dbReference type="Proteomes" id="UP000192578">
    <property type="component" value="Unassembled WGS sequence"/>
</dbReference>
<dbReference type="Pfam" id="PF00005">
    <property type="entry name" value="ABC_tran"/>
    <property type="match status" value="2"/>
</dbReference>
<feature type="transmembrane region" description="Helical" evidence="12">
    <location>
        <begin position="998"/>
        <end position="1027"/>
    </location>
</feature>
<dbReference type="PANTHER" id="PTHR24223:SF447">
    <property type="entry name" value="MULTIDRUG RESISTANCE-ASSOCIATED PROTEIN 5"/>
    <property type="match status" value="1"/>
</dbReference>
<evidence type="ECO:0000256" key="5">
    <source>
        <dbReference type="ARBA" id="ARBA00022737"/>
    </source>
</evidence>
<evidence type="ECO:0000256" key="10">
    <source>
        <dbReference type="ARBA" id="ARBA00023180"/>
    </source>
</evidence>
<evidence type="ECO:0000256" key="9">
    <source>
        <dbReference type="ARBA" id="ARBA00023136"/>
    </source>
</evidence>
<dbReference type="Gene3D" id="1.20.1560.10">
    <property type="entry name" value="ABC transporter type 1, transmembrane domain"/>
    <property type="match status" value="2"/>
</dbReference>
<dbReference type="Gene3D" id="3.40.50.300">
    <property type="entry name" value="P-loop containing nucleotide triphosphate hydrolases"/>
    <property type="match status" value="2"/>
</dbReference>
<evidence type="ECO:0000256" key="12">
    <source>
        <dbReference type="SAM" id="Phobius"/>
    </source>
</evidence>
<dbReference type="EMBL" id="MTYJ01000010">
    <property type="protein sequence ID" value="OQV23733.1"/>
    <property type="molecule type" value="Genomic_DNA"/>
</dbReference>
<dbReference type="CDD" id="cd03244">
    <property type="entry name" value="ABCC_MRP_domain2"/>
    <property type="match status" value="1"/>
</dbReference>
<dbReference type="InterPro" id="IPR003593">
    <property type="entry name" value="AAA+_ATPase"/>
</dbReference>
<keyword evidence="10" id="KW-0325">Glycoprotein</keyword>
<dbReference type="CDD" id="cd18599">
    <property type="entry name" value="ABC_6TM_MRP5_8_9_D2"/>
    <property type="match status" value="1"/>
</dbReference>
<dbReference type="PROSITE" id="PS50893">
    <property type="entry name" value="ABC_TRANSPORTER_2"/>
    <property type="match status" value="2"/>
</dbReference>
<dbReference type="FunFam" id="1.20.1560.10:FF:000015">
    <property type="entry name" value="multidrug resistance-associated protein 5 isoform X1"/>
    <property type="match status" value="1"/>
</dbReference>
<feature type="domain" description="ABC transmembrane type-1" evidence="14">
    <location>
        <begin position="232"/>
        <end position="489"/>
    </location>
</feature>
<evidence type="ECO:0000256" key="4">
    <source>
        <dbReference type="ARBA" id="ARBA00022692"/>
    </source>
</evidence>
<feature type="region of interest" description="Disordered" evidence="11">
    <location>
        <begin position="1"/>
        <end position="43"/>
    </location>
</feature>
<organism evidence="15 16">
    <name type="scientific">Hypsibius exemplaris</name>
    <name type="common">Freshwater tardigrade</name>
    <dbReference type="NCBI Taxonomy" id="2072580"/>
    <lineage>
        <taxon>Eukaryota</taxon>
        <taxon>Metazoa</taxon>
        <taxon>Ecdysozoa</taxon>
        <taxon>Tardigrada</taxon>
        <taxon>Eutardigrada</taxon>
        <taxon>Parachela</taxon>
        <taxon>Hypsibioidea</taxon>
        <taxon>Hypsibiidae</taxon>
        <taxon>Hypsibius</taxon>
    </lineage>
</organism>
<comment type="subcellular location">
    <subcellularLocation>
        <location evidence="1">Endomembrane system</location>
        <topology evidence="1">Multi-pass membrane protein</topology>
    </subcellularLocation>
</comment>
<dbReference type="SUPFAM" id="SSF52540">
    <property type="entry name" value="P-loop containing nucleoside triphosphate hydrolases"/>
    <property type="match status" value="2"/>
</dbReference>
<dbReference type="FunFam" id="3.40.50.300:FF:000163">
    <property type="entry name" value="Multidrug resistance-associated protein member 4"/>
    <property type="match status" value="1"/>
</dbReference>
<dbReference type="CDD" id="cd18592">
    <property type="entry name" value="ABC_6TM_MRP5_8_9_D1"/>
    <property type="match status" value="1"/>
</dbReference>
<dbReference type="InterPro" id="IPR027417">
    <property type="entry name" value="P-loop_NTPase"/>
</dbReference>
<sequence length="1432" mass="159480">MSPGQGNGTSGHPYSPAPGLSELSDPLVRPTSDQLVVTGSSPATAPIVGVSDITLDRRQSPIPTGSALLKDTTEADELAKTHVFALVSPGDEHFNEPLPIQTEQPMAEVEEFDVEVAKPKPRTVGCSKYRHALRVLVPCRCDIEEDDERYSRLDRVGCISFVLYSWMTGLMWRSYKRGLRLQDMWKTSWWDSCDLNTDRLQRIWKDEVTDHGEKNASFFRACWQFCRTRLIVAGIIYCCCLCMGFLGPTLFVQKLIQQTEENDKSLQTKSYGVVLVVGLAGCEVGRAILFVTVWAINYRTCIRLKSACNGLVYRKIFQLNNLQQAGSSSEIVTLISSDIQRIFDAVRQSLLMIGGPVLMVGGTIYSVWLLGWMAFVGAGVLVLFYPVQAVLSKTLAKLRRRSVQKTESRIHLMTEIINSIRLIKMYAWEYPFCEKVVKMREEEHKHLAMTAWTQSTNLSLTPLVPVIAAVVTFLCHMAVGGELEPTQVFNILIIYYIIGSGGIRQIVLSFLPIIAMRVSCDRVQKFLLIAPVVRSIRKTKDSSVVLHVDGVTFSWEPFPDVPSDVDLTKPLLPTTKLPAALRDISMQVKTGSLVGLCGRVGCGKSSLFHGLLGQIYSTGGKLTMRGRIAYVPQEAWLVNDTVRENICFGEPYNYERYNEVVSVCHLTFDFTILPGGDECVIGERGSTLSGGQRQRISLARAVYSDREIFLLDDPLSAVDATVGADIFHNCIMKYLRGNGKTILLVSGQMQYLEQCDRIHVFKAGTVVQSGTHAELLREENSEYSQMVLTVKKDRKGLEAAAHGTNTPTVNSTAQVTVAVTEEKKKAGPVEAEDSSKGSMGWKVYRRYVEAAGGLRITTAILLVFAINMGLNTFSSWWLSFWFNHGSQARNITLPDNSTKVIHFVTLDKATAWYPGVYAGAVGLVVLLSIFRSFVFMKVTLRAAKKLHESAFSALMHAKTRFFDLTPNGRILNRISKDMDEVDSQIPFVSEIFLQNSMYCFFALLNIAIIFPWLLIAIVVLAGIFVWITRCFRSGVRDLKRLENVTTSPVLSLAASTVQGLSTIQAYGRQADLVQRFQSLVDLNSFPLFCFHCAIRWLGLRLDFLTIAFTVCAALLIVLLPDHITAAQAGLTLSFAVQMSGLFQYTVRLALETEGRFTSVERIIEYIDELPQEDIQDTKDVVSRDWPLLGRVVMERVVLRYDATLSAALKGISFVAEPGQRIGIVGRTGSGKSSLAAALFRLVEIESGQIQIDGVDTRSVNLITLRSRLSIIPQDPVLFAGSLRYNLDPFEKYTEVDIWDALSRVNLHHMVKALEGGLDFKVTQNGCNFSVGERQLICMARALLRRSRILFMDEATASIDSRTDSLLQETIRTAFHNCTMLTVAHRLNTVIHYDKILVIADGRVVEFGSPFELMNNSDGVFCQMVEASLATQS</sequence>
<name>A0A1W0X8A3_HYPEX</name>
<dbReference type="Pfam" id="PF00664">
    <property type="entry name" value="ABC_membrane"/>
    <property type="match status" value="2"/>
</dbReference>
<evidence type="ECO:0000256" key="8">
    <source>
        <dbReference type="ARBA" id="ARBA00022989"/>
    </source>
</evidence>
<feature type="domain" description="ABC transmembrane type-1" evidence="14">
    <location>
        <begin position="859"/>
        <end position="1154"/>
    </location>
</feature>
<keyword evidence="6" id="KW-0547">Nucleotide-binding</keyword>
<keyword evidence="9 12" id="KW-0472">Membrane</keyword>
<feature type="compositionally biased region" description="Polar residues" evidence="11">
    <location>
        <begin position="31"/>
        <end position="43"/>
    </location>
</feature>
<feature type="transmembrane region" description="Helical" evidence="12">
    <location>
        <begin position="458"/>
        <end position="479"/>
    </location>
</feature>
<feature type="transmembrane region" description="Helical" evidence="12">
    <location>
        <begin position="350"/>
        <end position="368"/>
    </location>
</feature>
<evidence type="ECO:0000256" key="3">
    <source>
        <dbReference type="ARBA" id="ARBA00022448"/>
    </source>
</evidence>
<dbReference type="SMART" id="SM00382">
    <property type="entry name" value="AAA"/>
    <property type="match status" value="2"/>
</dbReference>
<proteinExistence type="inferred from homology"/>
<evidence type="ECO:0000256" key="1">
    <source>
        <dbReference type="ARBA" id="ARBA00004127"/>
    </source>
</evidence>
<dbReference type="CDD" id="cd03250">
    <property type="entry name" value="ABCC_MRP_domain1"/>
    <property type="match status" value="1"/>
</dbReference>
<feature type="transmembrane region" description="Helical" evidence="12">
    <location>
        <begin position="230"/>
        <end position="251"/>
    </location>
</feature>
<dbReference type="PROSITE" id="PS50929">
    <property type="entry name" value="ABC_TM1F"/>
    <property type="match status" value="2"/>
</dbReference>
<dbReference type="SUPFAM" id="SSF90123">
    <property type="entry name" value="ABC transporter transmembrane region"/>
    <property type="match status" value="2"/>
</dbReference>
<comment type="similarity">
    <text evidence="2">Belongs to the ABC transporter superfamily. ABCC family. Conjugate transporter (TC 3.A.1.208) subfamily.</text>
</comment>
<feature type="transmembrane region" description="Helical" evidence="12">
    <location>
        <begin position="491"/>
        <end position="515"/>
    </location>
</feature>
<dbReference type="FunFam" id="3.40.50.300:FF:000997">
    <property type="entry name" value="Multidrug resistance-associated protein 1"/>
    <property type="match status" value="1"/>
</dbReference>
<dbReference type="GO" id="GO:0016887">
    <property type="term" value="F:ATP hydrolysis activity"/>
    <property type="evidence" value="ECO:0007669"/>
    <property type="project" value="InterPro"/>
</dbReference>
<accession>A0A1W0X8A3</accession>
<evidence type="ECO:0000313" key="15">
    <source>
        <dbReference type="EMBL" id="OQV23733.1"/>
    </source>
</evidence>
<keyword evidence="3" id="KW-0813">Transport</keyword>
<keyword evidence="16" id="KW-1185">Reference proteome</keyword>
<feature type="domain" description="ABC transporter" evidence="13">
    <location>
        <begin position="546"/>
        <end position="788"/>
    </location>
</feature>
<evidence type="ECO:0000259" key="14">
    <source>
        <dbReference type="PROSITE" id="PS50929"/>
    </source>
</evidence>
<dbReference type="InterPro" id="IPR017871">
    <property type="entry name" value="ABC_transporter-like_CS"/>
</dbReference>
<reference evidence="16" key="1">
    <citation type="submission" date="2017-01" db="EMBL/GenBank/DDBJ databases">
        <title>Comparative genomics of anhydrobiosis in the tardigrade Hypsibius dujardini.</title>
        <authorList>
            <person name="Yoshida Y."/>
            <person name="Koutsovoulos G."/>
            <person name="Laetsch D."/>
            <person name="Stevens L."/>
            <person name="Kumar S."/>
            <person name="Horikawa D."/>
            <person name="Ishino K."/>
            <person name="Komine S."/>
            <person name="Tomita M."/>
            <person name="Blaxter M."/>
            <person name="Arakawa K."/>
        </authorList>
    </citation>
    <scope>NUCLEOTIDE SEQUENCE [LARGE SCALE GENOMIC DNA]</scope>
    <source>
        <strain evidence="16">Z151</strain>
    </source>
</reference>
<feature type="domain" description="ABC transporter" evidence="13">
    <location>
        <begin position="1192"/>
        <end position="1425"/>
    </location>
</feature>
<evidence type="ECO:0000256" key="6">
    <source>
        <dbReference type="ARBA" id="ARBA00022741"/>
    </source>
</evidence>
<dbReference type="FunFam" id="1.20.1560.10:FF:000012">
    <property type="entry name" value="ATP binding cassette subfamily C member 5"/>
    <property type="match status" value="1"/>
</dbReference>
<evidence type="ECO:0000256" key="7">
    <source>
        <dbReference type="ARBA" id="ARBA00022840"/>
    </source>
</evidence>